<dbReference type="EMBL" id="KV179798">
    <property type="protein sequence ID" value="KZT75886.1"/>
    <property type="molecule type" value="Genomic_DNA"/>
</dbReference>
<evidence type="ECO:0000313" key="2">
    <source>
        <dbReference type="Proteomes" id="UP000250235"/>
    </source>
</evidence>
<gene>
    <name evidence="1" type="ORF">F511_47089</name>
</gene>
<accession>A0A2Z6ZRY6</accession>
<name>A0A2Z6ZRY6_9LAMI</name>
<keyword evidence="2" id="KW-1185">Reference proteome</keyword>
<organism evidence="1 2">
    <name type="scientific">Dorcoceras hygrometricum</name>
    <dbReference type="NCBI Taxonomy" id="472368"/>
    <lineage>
        <taxon>Eukaryota</taxon>
        <taxon>Viridiplantae</taxon>
        <taxon>Streptophyta</taxon>
        <taxon>Embryophyta</taxon>
        <taxon>Tracheophyta</taxon>
        <taxon>Spermatophyta</taxon>
        <taxon>Magnoliopsida</taxon>
        <taxon>eudicotyledons</taxon>
        <taxon>Gunneridae</taxon>
        <taxon>Pentapetalae</taxon>
        <taxon>asterids</taxon>
        <taxon>lamiids</taxon>
        <taxon>Lamiales</taxon>
        <taxon>Gesneriaceae</taxon>
        <taxon>Didymocarpoideae</taxon>
        <taxon>Trichosporeae</taxon>
        <taxon>Loxocarpinae</taxon>
        <taxon>Dorcoceras</taxon>
    </lineage>
</organism>
<dbReference type="Proteomes" id="UP000250235">
    <property type="component" value="Unassembled WGS sequence"/>
</dbReference>
<dbReference type="AlphaFoldDB" id="A0A2Z6ZRY6"/>
<sequence length="153" mass="16333">MGGGAPPDAMAACARAASRITRDIPACWSNDDAPLLCATMVETLHCWSRALTACWPGGAASLVAREGAIGAFIVRRCWTTMARRWLRCWSTLAGDVARRWLDEATLLDDACGALAARRCARRCALSSRFCGGGAAGRPPLRRNSGDVVTADFF</sequence>
<evidence type="ECO:0000313" key="1">
    <source>
        <dbReference type="EMBL" id="KZT75886.1"/>
    </source>
</evidence>
<protein>
    <submittedName>
        <fullName evidence="1">Pentatricopeptide repeat-containing protein-like</fullName>
    </submittedName>
</protein>
<proteinExistence type="predicted"/>
<reference evidence="1 2" key="1">
    <citation type="journal article" date="2015" name="Proc. Natl. Acad. Sci. U.S.A.">
        <title>The resurrection genome of Boea hygrometrica: A blueprint for survival of dehydration.</title>
        <authorList>
            <person name="Xiao L."/>
            <person name="Yang G."/>
            <person name="Zhang L."/>
            <person name="Yang X."/>
            <person name="Zhao S."/>
            <person name="Ji Z."/>
            <person name="Zhou Q."/>
            <person name="Hu M."/>
            <person name="Wang Y."/>
            <person name="Chen M."/>
            <person name="Xu Y."/>
            <person name="Jin H."/>
            <person name="Xiao X."/>
            <person name="Hu G."/>
            <person name="Bao F."/>
            <person name="Hu Y."/>
            <person name="Wan P."/>
            <person name="Li L."/>
            <person name="Deng X."/>
            <person name="Kuang T."/>
            <person name="Xiang C."/>
            <person name="Zhu J.K."/>
            <person name="Oliver M.J."/>
            <person name="He Y."/>
        </authorList>
    </citation>
    <scope>NUCLEOTIDE SEQUENCE [LARGE SCALE GENOMIC DNA]</scope>
    <source>
        <strain evidence="2">cv. XS01</strain>
    </source>
</reference>